<dbReference type="InterPro" id="IPR050158">
    <property type="entry name" value="Ubiquitin_ubiquitin-like"/>
</dbReference>
<dbReference type="Gene3D" id="3.10.20.90">
    <property type="entry name" value="Phosphatidylinositol 3-kinase Catalytic Subunit, Chain A, domain 1"/>
    <property type="match status" value="1"/>
</dbReference>
<dbReference type="Gene3D" id="2.60.120.330">
    <property type="entry name" value="B-lactam Antibiotic, Isopenicillin N Synthase, Chain"/>
    <property type="match status" value="1"/>
</dbReference>
<accession>A0A7S3PRN0</accession>
<dbReference type="PANTHER" id="PTHR10666">
    <property type="entry name" value="UBIQUITIN"/>
    <property type="match status" value="1"/>
</dbReference>
<dbReference type="SMART" id="SM00213">
    <property type="entry name" value="UBQ"/>
    <property type="match status" value="1"/>
</dbReference>
<evidence type="ECO:0000313" key="2">
    <source>
        <dbReference type="EMBL" id="CAE0448355.1"/>
    </source>
</evidence>
<dbReference type="InterPro" id="IPR027443">
    <property type="entry name" value="IPNS-like_sf"/>
</dbReference>
<dbReference type="SUPFAM" id="SSF51197">
    <property type="entry name" value="Clavaminate synthase-like"/>
    <property type="match status" value="1"/>
</dbReference>
<gene>
    <name evidence="2" type="ORF">ASTO00021_LOCUS18319</name>
</gene>
<proteinExistence type="predicted"/>
<dbReference type="Pfam" id="PF00240">
    <property type="entry name" value="ubiquitin"/>
    <property type="match status" value="1"/>
</dbReference>
<dbReference type="PRINTS" id="PR00348">
    <property type="entry name" value="UBIQUITIN"/>
</dbReference>
<dbReference type="AlphaFoldDB" id="A0A7S3PRN0"/>
<dbReference type="EMBL" id="HBIN01024347">
    <property type="protein sequence ID" value="CAE0448355.1"/>
    <property type="molecule type" value="Transcribed_RNA"/>
</dbReference>
<sequence>MASPLSIVDLTVLLEKDDNNVELFEQELYKLKESFDARGWSFVRITENLLEQGAETVDAASIFFDEVSCKEQFKFPPGYGYCETADKRMFRLLTGTFCDGISLPSQSSFSSHVRGLSALLDSVCFELVKSIAPTVFGASAEEIGVDQNIPLLRFSGGKAKKAAERGKKTLNSLTNRVGMKMYAPEDSFPPDILIPYGMLDIVEYVNRDSGKGVKAGEGKYNVAAHGDPGLLAFSLLSTEPGLKLLDPELDTWFGQEDLPKNEDKIGVFWCGNAATEVTEGRIPAGIHQVLTSSRPRKTIWYEICVAAQVPHSIRRHGFHNKHNFNEDPSSMQQAEAMTISCKTLTGKSVNLYPVFPHDKVMKLFTLIQDLEGIPPDKNRMIFAGKILEKERLIQDYNFRDGSTIHCVLRLRAGQEEAKVWK</sequence>
<name>A0A7S3PRN0_9STRA</name>
<reference evidence="2" key="1">
    <citation type="submission" date="2021-01" db="EMBL/GenBank/DDBJ databases">
        <authorList>
            <person name="Corre E."/>
            <person name="Pelletier E."/>
            <person name="Niang G."/>
            <person name="Scheremetjew M."/>
            <person name="Finn R."/>
            <person name="Kale V."/>
            <person name="Holt S."/>
            <person name="Cochrane G."/>
            <person name="Meng A."/>
            <person name="Brown T."/>
            <person name="Cohen L."/>
        </authorList>
    </citation>
    <scope>NUCLEOTIDE SEQUENCE</scope>
    <source>
        <strain evidence="2">GSBS06</strain>
    </source>
</reference>
<dbReference type="InterPro" id="IPR029071">
    <property type="entry name" value="Ubiquitin-like_domsf"/>
</dbReference>
<protein>
    <recommendedName>
        <fullName evidence="1">Ubiquitin-like domain-containing protein</fullName>
    </recommendedName>
</protein>
<dbReference type="SUPFAM" id="SSF54236">
    <property type="entry name" value="Ubiquitin-like"/>
    <property type="match status" value="1"/>
</dbReference>
<evidence type="ECO:0000259" key="1">
    <source>
        <dbReference type="PROSITE" id="PS50053"/>
    </source>
</evidence>
<dbReference type="InterPro" id="IPR000626">
    <property type="entry name" value="Ubiquitin-like_dom"/>
</dbReference>
<organism evidence="2">
    <name type="scientific">Aplanochytrium stocchinoi</name>
    <dbReference type="NCBI Taxonomy" id="215587"/>
    <lineage>
        <taxon>Eukaryota</taxon>
        <taxon>Sar</taxon>
        <taxon>Stramenopiles</taxon>
        <taxon>Bigyra</taxon>
        <taxon>Labyrinthulomycetes</taxon>
        <taxon>Thraustochytrida</taxon>
        <taxon>Thraustochytriidae</taxon>
        <taxon>Aplanochytrium</taxon>
    </lineage>
</organism>
<dbReference type="PROSITE" id="PS50053">
    <property type="entry name" value="UBIQUITIN_2"/>
    <property type="match status" value="1"/>
</dbReference>
<dbReference type="InterPro" id="IPR019956">
    <property type="entry name" value="Ubiquitin_dom"/>
</dbReference>
<feature type="domain" description="Ubiquitin-like" evidence="1">
    <location>
        <begin position="337"/>
        <end position="413"/>
    </location>
</feature>